<keyword evidence="3" id="KW-1185">Reference proteome</keyword>
<evidence type="ECO:0000313" key="2">
    <source>
        <dbReference type="EMBL" id="KAF2902975.1"/>
    </source>
</evidence>
<protein>
    <submittedName>
        <fullName evidence="2">Uncharacterized protein</fullName>
    </submittedName>
</protein>
<keyword evidence="1" id="KW-0175">Coiled coil</keyword>
<comment type="caution">
    <text evidence="2">The sequence shown here is derived from an EMBL/GenBank/DDBJ whole genome shotgun (WGS) entry which is preliminary data.</text>
</comment>
<gene>
    <name evidence="2" type="ORF">ILUMI_03202</name>
</gene>
<sequence>MMKELMAKIREMKKGQKEYYEHILKLKQENKNLKKKIDELRNRMEIIEKDKKKNNIVLSGLPVDPKNVVKVKEEMEKFFKEELNTDTKIKDTRRIGDLKYVVKMKTITDKREIMKNKCKLRQVKNKIVYINEELTEKERKIQKIVKETAAEEIKKDNKVRIGHMKLNINGEYWK</sequence>
<evidence type="ECO:0000256" key="1">
    <source>
        <dbReference type="SAM" id="Coils"/>
    </source>
</evidence>
<name>A0A8K0DB82_IGNLU</name>
<dbReference type="OrthoDB" id="6782755at2759"/>
<feature type="coiled-coil region" evidence="1">
    <location>
        <begin position="16"/>
        <end position="57"/>
    </location>
</feature>
<accession>A0A8K0DB82</accession>
<evidence type="ECO:0000313" key="3">
    <source>
        <dbReference type="Proteomes" id="UP000801492"/>
    </source>
</evidence>
<reference evidence="2" key="1">
    <citation type="submission" date="2019-08" db="EMBL/GenBank/DDBJ databases">
        <title>The genome of the North American firefly Photinus pyralis.</title>
        <authorList>
            <consortium name="Photinus pyralis genome working group"/>
            <person name="Fallon T.R."/>
            <person name="Sander Lower S.E."/>
            <person name="Weng J.-K."/>
        </authorList>
    </citation>
    <scope>NUCLEOTIDE SEQUENCE</scope>
    <source>
        <strain evidence="2">TRF0915ILg1</strain>
        <tissue evidence="2">Whole body</tissue>
    </source>
</reference>
<organism evidence="2 3">
    <name type="scientific">Ignelater luminosus</name>
    <name type="common">Cucubano</name>
    <name type="synonym">Pyrophorus luminosus</name>
    <dbReference type="NCBI Taxonomy" id="2038154"/>
    <lineage>
        <taxon>Eukaryota</taxon>
        <taxon>Metazoa</taxon>
        <taxon>Ecdysozoa</taxon>
        <taxon>Arthropoda</taxon>
        <taxon>Hexapoda</taxon>
        <taxon>Insecta</taxon>
        <taxon>Pterygota</taxon>
        <taxon>Neoptera</taxon>
        <taxon>Endopterygota</taxon>
        <taxon>Coleoptera</taxon>
        <taxon>Polyphaga</taxon>
        <taxon>Elateriformia</taxon>
        <taxon>Elateroidea</taxon>
        <taxon>Elateridae</taxon>
        <taxon>Agrypninae</taxon>
        <taxon>Pyrophorini</taxon>
        <taxon>Ignelater</taxon>
    </lineage>
</organism>
<dbReference type="AlphaFoldDB" id="A0A8K0DB82"/>
<feature type="coiled-coil region" evidence="1">
    <location>
        <begin position="120"/>
        <end position="151"/>
    </location>
</feature>
<dbReference type="Proteomes" id="UP000801492">
    <property type="component" value="Unassembled WGS sequence"/>
</dbReference>
<dbReference type="EMBL" id="VTPC01001129">
    <property type="protein sequence ID" value="KAF2902975.1"/>
    <property type="molecule type" value="Genomic_DNA"/>
</dbReference>
<proteinExistence type="predicted"/>